<dbReference type="AlphaFoldDB" id="A0A5B7J2R8"/>
<dbReference type="EMBL" id="VSRR010079714">
    <property type="protein sequence ID" value="MPC89035.1"/>
    <property type="molecule type" value="Genomic_DNA"/>
</dbReference>
<feature type="compositionally biased region" description="Basic and acidic residues" evidence="1">
    <location>
        <begin position="22"/>
        <end position="31"/>
    </location>
</feature>
<reference evidence="2 3" key="1">
    <citation type="submission" date="2019-05" db="EMBL/GenBank/DDBJ databases">
        <title>Another draft genome of Portunus trituberculatus and its Hox gene families provides insights of decapod evolution.</title>
        <authorList>
            <person name="Jeong J.-H."/>
            <person name="Song I."/>
            <person name="Kim S."/>
            <person name="Choi T."/>
            <person name="Kim D."/>
            <person name="Ryu S."/>
            <person name="Kim W."/>
        </authorList>
    </citation>
    <scope>NUCLEOTIDE SEQUENCE [LARGE SCALE GENOMIC DNA]</scope>
    <source>
        <tissue evidence="2">Muscle</tissue>
    </source>
</reference>
<comment type="caution">
    <text evidence="2">The sequence shown here is derived from an EMBL/GenBank/DDBJ whole genome shotgun (WGS) entry which is preliminary data.</text>
</comment>
<gene>
    <name evidence="2" type="ORF">E2C01_083963</name>
</gene>
<accession>A0A5B7J2R8</accession>
<feature type="region of interest" description="Disordered" evidence="1">
    <location>
        <begin position="1"/>
        <end position="31"/>
    </location>
</feature>
<name>A0A5B7J2R8_PORTR</name>
<proteinExistence type="predicted"/>
<evidence type="ECO:0000313" key="3">
    <source>
        <dbReference type="Proteomes" id="UP000324222"/>
    </source>
</evidence>
<feature type="compositionally biased region" description="Basic residues" evidence="1">
    <location>
        <begin position="1"/>
        <end position="10"/>
    </location>
</feature>
<protein>
    <submittedName>
        <fullName evidence="2">Uncharacterized protein</fullName>
    </submittedName>
</protein>
<keyword evidence="3" id="KW-1185">Reference proteome</keyword>
<evidence type="ECO:0000313" key="2">
    <source>
        <dbReference type="EMBL" id="MPC89035.1"/>
    </source>
</evidence>
<sequence>MTSKEKKGRGKPWQWNPSQVATREEYVRERE</sequence>
<dbReference type="Proteomes" id="UP000324222">
    <property type="component" value="Unassembled WGS sequence"/>
</dbReference>
<organism evidence="2 3">
    <name type="scientific">Portunus trituberculatus</name>
    <name type="common">Swimming crab</name>
    <name type="synonym">Neptunus trituberculatus</name>
    <dbReference type="NCBI Taxonomy" id="210409"/>
    <lineage>
        <taxon>Eukaryota</taxon>
        <taxon>Metazoa</taxon>
        <taxon>Ecdysozoa</taxon>
        <taxon>Arthropoda</taxon>
        <taxon>Crustacea</taxon>
        <taxon>Multicrustacea</taxon>
        <taxon>Malacostraca</taxon>
        <taxon>Eumalacostraca</taxon>
        <taxon>Eucarida</taxon>
        <taxon>Decapoda</taxon>
        <taxon>Pleocyemata</taxon>
        <taxon>Brachyura</taxon>
        <taxon>Eubrachyura</taxon>
        <taxon>Portunoidea</taxon>
        <taxon>Portunidae</taxon>
        <taxon>Portuninae</taxon>
        <taxon>Portunus</taxon>
    </lineage>
</organism>
<evidence type="ECO:0000256" key="1">
    <source>
        <dbReference type="SAM" id="MobiDB-lite"/>
    </source>
</evidence>